<dbReference type="AlphaFoldDB" id="A0A1I8GVS5"/>
<evidence type="ECO:0000256" key="1">
    <source>
        <dbReference type="SAM" id="MobiDB-lite"/>
    </source>
</evidence>
<dbReference type="WBParaSite" id="maker-uti_cns_0046674-snap-gene-0.6-mRNA-1">
    <property type="protein sequence ID" value="maker-uti_cns_0046674-snap-gene-0.6-mRNA-1"/>
    <property type="gene ID" value="maker-uti_cns_0046674-snap-gene-0.6"/>
</dbReference>
<dbReference type="WBParaSite" id="maker-uti_cns_0003367-snap-gene-0.2-mRNA-1">
    <property type="protein sequence ID" value="maker-uti_cns_0003367-snap-gene-0.2-mRNA-1"/>
    <property type="gene ID" value="maker-uti_cns_0003367-snap-gene-0.2"/>
</dbReference>
<evidence type="ECO:0000313" key="4">
    <source>
        <dbReference type="WBParaSite" id="maker-uti_cns_0046674-snap-gene-0.6-mRNA-1"/>
    </source>
</evidence>
<sequence>TLRAGQFSAAQLAGGDKRMEDGEAPLTASSRRRQKQQRHQCSTGRAPSNGSRHGKMQPLTEMPEVADTGGGSGGGGSSRALYTANRVELKASRLLPRPAPLPQSRWSNSQASGGSSSIGGGVASFYARLRLAGGPRRSAAAAFEAATTEPDGGEEVRSSTLYLRPGAPQSLLTVVAPGDEASAMQHRRSVADSATAWRSTASSFVHRQKLMKCDTAVSRALSSGNSSQSTVQR</sequence>
<proteinExistence type="predicted"/>
<protein>
    <submittedName>
        <fullName evidence="3 4">Kinesin motor domain-containing protein</fullName>
    </submittedName>
</protein>
<name>A0A1I8GVS5_9PLAT</name>
<organism evidence="2 3">
    <name type="scientific">Macrostomum lignano</name>
    <dbReference type="NCBI Taxonomy" id="282301"/>
    <lineage>
        <taxon>Eukaryota</taxon>
        <taxon>Metazoa</taxon>
        <taxon>Spiralia</taxon>
        <taxon>Lophotrochozoa</taxon>
        <taxon>Platyhelminthes</taxon>
        <taxon>Rhabditophora</taxon>
        <taxon>Macrostomorpha</taxon>
        <taxon>Macrostomida</taxon>
        <taxon>Macrostomidae</taxon>
        <taxon>Macrostomum</taxon>
    </lineage>
</organism>
<feature type="compositionally biased region" description="Low complexity" evidence="1">
    <location>
        <begin position="93"/>
        <end position="115"/>
    </location>
</feature>
<reference evidence="3 4" key="1">
    <citation type="submission" date="2016-11" db="UniProtKB">
        <authorList>
            <consortium name="WormBaseParasite"/>
        </authorList>
    </citation>
    <scope>IDENTIFICATION</scope>
</reference>
<accession>A0A1I8GVS5</accession>
<evidence type="ECO:0000313" key="3">
    <source>
        <dbReference type="WBParaSite" id="maker-uti_cns_0003367-snap-gene-0.2-mRNA-1"/>
    </source>
</evidence>
<dbReference type="Proteomes" id="UP000095280">
    <property type="component" value="Unplaced"/>
</dbReference>
<evidence type="ECO:0000313" key="2">
    <source>
        <dbReference type="Proteomes" id="UP000095280"/>
    </source>
</evidence>
<feature type="compositionally biased region" description="Gly residues" evidence="1">
    <location>
        <begin position="68"/>
        <end position="77"/>
    </location>
</feature>
<keyword evidence="2" id="KW-1185">Reference proteome</keyword>
<feature type="region of interest" description="Disordered" evidence="1">
    <location>
        <begin position="1"/>
        <end position="81"/>
    </location>
</feature>
<feature type="compositionally biased region" description="Polar residues" evidence="1">
    <location>
        <begin position="41"/>
        <end position="51"/>
    </location>
</feature>
<feature type="region of interest" description="Disordered" evidence="1">
    <location>
        <begin position="93"/>
        <end position="118"/>
    </location>
</feature>